<reference evidence="1" key="1">
    <citation type="submission" date="2013-08" db="EMBL/GenBank/DDBJ databases">
        <authorList>
            <person name="Mendez C."/>
            <person name="Richter M."/>
            <person name="Ferrer M."/>
            <person name="Sanchez J."/>
        </authorList>
    </citation>
    <scope>NUCLEOTIDE SEQUENCE</scope>
</reference>
<protein>
    <submittedName>
        <fullName evidence="1">Filamentation induced by cAMP protein Fic</fullName>
    </submittedName>
</protein>
<accession>T1BUP5</accession>
<comment type="caution">
    <text evidence="1">The sequence shown here is derived from an EMBL/GenBank/DDBJ whole genome shotgun (WGS) entry which is preliminary data.</text>
</comment>
<gene>
    <name evidence="1" type="ORF">B1A_04883</name>
</gene>
<evidence type="ECO:0000313" key="1">
    <source>
        <dbReference type="EMBL" id="EQD73562.1"/>
    </source>
</evidence>
<dbReference type="EMBL" id="AUZX01003563">
    <property type="protein sequence ID" value="EQD73562.1"/>
    <property type="molecule type" value="Genomic_DNA"/>
</dbReference>
<sequence length="112" mass="12198">MFSLENLEARARGYFHRVRTDLPVGAADLYVHALKSGVFERMRAGPITGLSERSARDILGSLVREGFLVSDSPKGLVRAGFPMNSLGSLLPDLYPAGEVTFAETDPDEVCNK</sequence>
<organism evidence="1">
    <name type="scientific">mine drainage metagenome</name>
    <dbReference type="NCBI Taxonomy" id="410659"/>
    <lineage>
        <taxon>unclassified sequences</taxon>
        <taxon>metagenomes</taxon>
        <taxon>ecological metagenomes</taxon>
    </lineage>
</organism>
<name>T1BUP5_9ZZZZ</name>
<dbReference type="AlphaFoldDB" id="T1BUP5"/>
<proteinExistence type="predicted"/>
<reference evidence="1" key="2">
    <citation type="journal article" date="2014" name="ISME J.">
        <title>Microbial stratification in low pH oxic and suboxic macroscopic growths along an acid mine drainage.</title>
        <authorList>
            <person name="Mendez-Garcia C."/>
            <person name="Mesa V."/>
            <person name="Sprenger R.R."/>
            <person name="Richter M."/>
            <person name="Diez M.S."/>
            <person name="Solano J."/>
            <person name="Bargiela R."/>
            <person name="Golyshina O.V."/>
            <person name="Manteca A."/>
            <person name="Ramos J.L."/>
            <person name="Gallego J.R."/>
            <person name="Llorente I."/>
            <person name="Martins Dos Santos V.A."/>
            <person name="Jensen O.N."/>
            <person name="Pelaez A.I."/>
            <person name="Sanchez J."/>
            <person name="Ferrer M."/>
        </authorList>
    </citation>
    <scope>NUCLEOTIDE SEQUENCE</scope>
</reference>
<feature type="non-terminal residue" evidence="1">
    <location>
        <position position="112"/>
    </location>
</feature>